<dbReference type="Gene3D" id="1.10.10.10">
    <property type="entry name" value="Winged helix-like DNA-binding domain superfamily/Winged helix DNA-binding domain"/>
    <property type="match status" value="1"/>
</dbReference>
<dbReference type="AlphaFoldDB" id="A0A7X6HCQ1"/>
<keyword evidence="4" id="KW-1185">Reference proteome</keyword>
<dbReference type="Pfam" id="PF10400">
    <property type="entry name" value="Vir_act_alpha_C"/>
    <property type="match status" value="1"/>
</dbReference>
<organism evidence="3 4">
    <name type="scientific">Arthrobacter mobilis</name>
    <dbReference type="NCBI Taxonomy" id="2724944"/>
    <lineage>
        <taxon>Bacteria</taxon>
        <taxon>Bacillati</taxon>
        <taxon>Actinomycetota</taxon>
        <taxon>Actinomycetes</taxon>
        <taxon>Micrococcales</taxon>
        <taxon>Micrococcaceae</taxon>
        <taxon>Arthrobacter</taxon>
    </lineage>
</organism>
<dbReference type="InterPro" id="IPR036390">
    <property type="entry name" value="WH_DNA-bd_sf"/>
</dbReference>
<dbReference type="Proteomes" id="UP000544090">
    <property type="component" value="Unassembled WGS sequence"/>
</dbReference>
<evidence type="ECO:0000259" key="1">
    <source>
        <dbReference type="Pfam" id="PF03551"/>
    </source>
</evidence>
<dbReference type="InterPro" id="IPR018309">
    <property type="entry name" value="Tscrpt_reg_PadR_C"/>
</dbReference>
<dbReference type="Pfam" id="PF03551">
    <property type="entry name" value="PadR"/>
    <property type="match status" value="1"/>
</dbReference>
<dbReference type="InterPro" id="IPR036388">
    <property type="entry name" value="WH-like_DNA-bd_sf"/>
</dbReference>
<reference evidence="3 4" key="1">
    <citation type="submission" date="2020-04" db="EMBL/GenBank/DDBJ databases">
        <title>Arthrobacter sp. nov.</title>
        <authorList>
            <person name="Liu S."/>
        </authorList>
    </citation>
    <scope>NUCLEOTIDE SEQUENCE [LARGE SCALE GENOMIC DNA]</scope>
    <source>
        <strain evidence="3 4">E918</strain>
    </source>
</reference>
<dbReference type="InterPro" id="IPR005149">
    <property type="entry name" value="Tscrpt_reg_PadR_N"/>
</dbReference>
<proteinExistence type="predicted"/>
<protein>
    <submittedName>
        <fullName evidence="3">PadR family transcriptional regulator</fullName>
    </submittedName>
</protein>
<feature type="domain" description="Transcription regulator PadR N-terminal" evidence="1">
    <location>
        <begin position="7"/>
        <end position="80"/>
    </location>
</feature>
<gene>
    <name evidence="3" type="ORF">HGG74_09195</name>
</gene>
<evidence type="ECO:0000313" key="4">
    <source>
        <dbReference type="Proteomes" id="UP000544090"/>
    </source>
</evidence>
<comment type="caution">
    <text evidence="3">The sequence shown here is derived from an EMBL/GenBank/DDBJ whole genome shotgun (WGS) entry which is preliminary data.</text>
</comment>
<evidence type="ECO:0000259" key="2">
    <source>
        <dbReference type="Pfam" id="PF10400"/>
    </source>
</evidence>
<dbReference type="PANTHER" id="PTHR43252:SF2">
    <property type="entry name" value="TRANSCRIPTION REGULATOR, PADR-LIKE FAMILY"/>
    <property type="match status" value="1"/>
</dbReference>
<accession>A0A7X6HCQ1</accession>
<dbReference type="RefSeq" id="WP_168486056.1">
    <property type="nucleotide sequence ID" value="NZ_JAAZSQ010000007.1"/>
</dbReference>
<name>A0A7X6HCQ1_9MICC</name>
<dbReference type="EMBL" id="JAAZSQ010000007">
    <property type="protein sequence ID" value="NKX54709.1"/>
    <property type="molecule type" value="Genomic_DNA"/>
</dbReference>
<dbReference type="SUPFAM" id="SSF46785">
    <property type="entry name" value="Winged helix' DNA-binding domain"/>
    <property type="match status" value="1"/>
</dbReference>
<dbReference type="PANTHER" id="PTHR43252">
    <property type="entry name" value="TRANSCRIPTIONAL REGULATOR YQJI"/>
    <property type="match status" value="1"/>
</dbReference>
<sequence>MSLRAALLALLTVEPMTGYDLYKQFESSVGYVWHAPDSQIYPELRKMEKDGLLVGREVPWGQRGRKTEYHVTEAGIAAFRDWMNSTLEYSRERDPMHLKAAYLEWAEPEAARRQLHAHEEHYQARKAQWEEKIREIDTGNSEMLNRRLATLPAGEHRAATAFKRFTYQGLVARAEQEIQWARQGLALVDELYEDWGAPAVSAPPPQRDPRTPL</sequence>
<feature type="domain" description="Transcription regulator PadR C-terminal" evidence="2">
    <location>
        <begin position="93"/>
        <end position="187"/>
    </location>
</feature>
<evidence type="ECO:0000313" key="3">
    <source>
        <dbReference type="EMBL" id="NKX54709.1"/>
    </source>
</evidence>